<evidence type="ECO:0000256" key="4">
    <source>
        <dbReference type="ARBA" id="ARBA00023015"/>
    </source>
</evidence>
<dbReference type="InterPro" id="IPR056280">
    <property type="entry name" value="AIPP2-like_SPOC"/>
</dbReference>
<sequence length="407" mass="45206">MKRQRGNMKTNEDEAIGNGDMELMEVEDVEARDCRPKNKKKRGIVSNEVDDGKGDDSFAKKKLESLPKDHVSLDCTNEATQPEKLTHRKLKKWRQDIMRNEDEELHVDGGDHSPLDANDDSSRLTSEAPILIDCLAKVPAPFVLEHVKKQCNYCSKPIDEPIGRHDEDLDKLVKEVIEDDLVLQTFIGGAEMLIFPSTLLPERYKTFQRKHYLWGVFRPRQDQCATVAEPVHDTVWCAQEKEKEEQHASNQQDEVQEVHWKSPAKSMQQAAATRAPEKRQLGDALRHTLHRAEATAIATNPAAVTIEATAVATDPAAVTTEAATIPTEANENDTNAATIPGNHVQSDSIVGVPSGRFFCFIAGQTPKLEQLIQEMKREGSLVLAIRGETIGGGLWPGNIASTNISRA</sequence>
<keyword evidence="9" id="KW-1185">Reference proteome</keyword>
<reference evidence="8" key="1">
    <citation type="submission" date="2020-10" db="EMBL/GenBank/DDBJ databases">
        <authorList>
            <person name="Han B."/>
            <person name="Lu T."/>
            <person name="Zhao Q."/>
            <person name="Huang X."/>
            <person name="Zhao Y."/>
        </authorList>
    </citation>
    <scope>NUCLEOTIDE SEQUENCE</scope>
</reference>
<dbReference type="GO" id="GO:0034244">
    <property type="term" value="P:negative regulation of transcription elongation by RNA polymerase II"/>
    <property type="evidence" value="ECO:0007669"/>
    <property type="project" value="InterPro"/>
</dbReference>
<comment type="caution">
    <text evidence="8">The sequence shown here is derived from an EMBL/GenBank/DDBJ whole genome shotgun (WGS) entry which is preliminary data.</text>
</comment>
<dbReference type="GO" id="GO:0008270">
    <property type="term" value="F:zinc ion binding"/>
    <property type="evidence" value="ECO:0007669"/>
    <property type="project" value="UniProtKB-KW"/>
</dbReference>
<dbReference type="PANTHER" id="PTHR33304:SF49">
    <property type="entry name" value="OS12G0161500 PROTEIN"/>
    <property type="match status" value="1"/>
</dbReference>
<feature type="region of interest" description="Disordered" evidence="6">
    <location>
        <begin position="1"/>
        <end position="59"/>
    </location>
</feature>
<evidence type="ECO:0000259" key="7">
    <source>
        <dbReference type="Pfam" id="PF23121"/>
    </source>
</evidence>
<dbReference type="AlphaFoldDB" id="A0A811RAK9"/>
<keyword evidence="4" id="KW-0805">Transcription regulation</keyword>
<proteinExistence type="predicted"/>
<gene>
    <name evidence="8" type="ORF">NCGR_LOCUS50358</name>
</gene>
<keyword evidence="3" id="KW-0862">Zinc</keyword>
<evidence type="ECO:0000313" key="9">
    <source>
        <dbReference type="Proteomes" id="UP000604825"/>
    </source>
</evidence>
<evidence type="ECO:0000313" key="8">
    <source>
        <dbReference type="EMBL" id="CAD6267053.1"/>
    </source>
</evidence>
<dbReference type="Proteomes" id="UP000604825">
    <property type="component" value="Unassembled WGS sequence"/>
</dbReference>
<dbReference type="OrthoDB" id="651601at2759"/>
<evidence type="ECO:0000256" key="1">
    <source>
        <dbReference type="ARBA" id="ARBA00022723"/>
    </source>
</evidence>
<keyword evidence="1" id="KW-0479">Metal-binding</keyword>
<dbReference type="Pfam" id="PF23121">
    <property type="entry name" value="SPOC_AIPP2"/>
    <property type="match status" value="1"/>
</dbReference>
<accession>A0A811RAK9</accession>
<organism evidence="8 9">
    <name type="scientific">Miscanthus lutarioriparius</name>
    <dbReference type="NCBI Taxonomy" id="422564"/>
    <lineage>
        <taxon>Eukaryota</taxon>
        <taxon>Viridiplantae</taxon>
        <taxon>Streptophyta</taxon>
        <taxon>Embryophyta</taxon>
        <taxon>Tracheophyta</taxon>
        <taxon>Spermatophyta</taxon>
        <taxon>Magnoliopsida</taxon>
        <taxon>Liliopsida</taxon>
        <taxon>Poales</taxon>
        <taxon>Poaceae</taxon>
        <taxon>PACMAD clade</taxon>
        <taxon>Panicoideae</taxon>
        <taxon>Andropogonodae</taxon>
        <taxon>Andropogoneae</taxon>
        <taxon>Saccharinae</taxon>
        <taxon>Miscanthus</taxon>
    </lineage>
</organism>
<evidence type="ECO:0000256" key="3">
    <source>
        <dbReference type="ARBA" id="ARBA00022833"/>
    </source>
</evidence>
<feature type="region of interest" description="Disordered" evidence="6">
    <location>
        <begin position="242"/>
        <end position="280"/>
    </location>
</feature>
<evidence type="ECO:0000256" key="2">
    <source>
        <dbReference type="ARBA" id="ARBA00022771"/>
    </source>
</evidence>
<name>A0A811RAK9_9POAL</name>
<dbReference type="GO" id="GO:0140566">
    <property type="term" value="F:histone reader activity"/>
    <property type="evidence" value="ECO:0007669"/>
    <property type="project" value="InterPro"/>
</dbReference>
<keyword evidence="2" id="KW-0863">Zinc-finger</keyword>
<keyword evidence="5" id="KW-0804">Transcription</keyword>
<feature type="compositionally biased region" description="Basic and acidic residues" evidence="6">
    <location>
        <begin position="50"/>
        <end position="59"/>
    </location>
</feature>
<feature type="domain" description="AIPP2-like SPOC-like" evidence="7">
    <location>
        <begin position="163"/>
        <end position="217"/>
    </location>
</feature>
<dbReference type="EMBL" id="CAJGYO010000014">
    <property type="protein sequence ID" value="CAD6267053.1"/>
    <property type="molecule type" value="Genomic_DNA"/>
</dbReference>
<protein>
    <recommendedName>
        <fullName evidence="7">AIPP2-like SPOC-like domain-containing protein</fullName>
    </recommendedName>
</protein>
<dbReference type="PANTHER" id="PTHR33304">
    <property type="match status" value="1"/>
</dbReference>
<evidence type="ECO:0000256" key="6">
    <source>
        <dbReference type="SAM" id="MobiDB-lite"/>
    </source>
</evidence>
<evidence type="ECO:0000256" key="5">
    <source>
        <dbReference type="ARBA" id="ARBA00023163"/>
    </source>
</evidence>
<dbReference type="InterPro" id="IPR049914">
    <property type="entry name" value="PHD1-3/5-6"/>
</dbReference>